<sequence length="58" mass="6813">MLTAVSVSAFILGILVSRPKRHRKDDPYNVYDDDEEEQDERPKGRRDTLSDEDRDYIS</sequence>
<evidence type="ECO:0000313" key="3">
    <source>
        <dbReference type="Proteomes" id="UP000662074"/>
    </source>
</evidence>
<dbReference type="Proteomes" id="UP000662074">
    <property type="component" value="Unassembled WGS sequence"/>
</dbReference>
<dbReference type="AlphaFoldDB" id="A0A917J814"/>
<evidence type="ECO:0000256" key="1">
    <source>
        <dbReference type="SAM" id="MobiDB-lite"/>
    </source>
</evidence>
<evidence type="ECO:0000313" key="2">
    <source>
        <dbReference type="EMBL" id="GGI50191.1"/>
    </source>
</evidence>
<comment type="caution">
    <text evidence="2">The sequence shown here is derived from an EMBL/GenBank/DDBJ whole genome shotgun (WGS) entry which is preliminary data.</text>
</comment>
<reference evidence="2" key="2">
    <citation type="submission" date="2020-09" db="EMBL/GenBank/DDBJ databases">
        <authorList>
            <person name="Sun Q."/>
            <person name="Sedlacek I."/>
        </authorList>
    </citation>
    <scope>NUCLEOTIDE SEQUENCE</scope>
    <source>
        <strain evidence="2">CCM 8711</strain>
    </source>
</reference>
<proteinExistence type="predicted"/>
<reference evidence="2" key="1">
    <citation type="journal article" date="2014" name="Int. J. Syst. Evol. Microbiol.">
        <title>Complete genome sequence of Corynebacterium casei LMG S-19264T (=DSM 44701T), isolated from a smear-ripened cheese.</title>
        <authorList>
            <consortium name="US DOE Joint Genome Institute (JGI-PGF)"/>
            <person name="Walter F."/>
            <person name="Albersmeier A."/>
            <person name="Kalinowski J."/>
            <person name="Ruckert C."/>
        </authorList>
    </citation>
    <scope>NUCLEOTIDE SEQUENCE</scope>
    <source>
        <strain evidence="2">CCM 8711</strain>
    </source>
</reference>
<feature type="compositionally biased region" description="Basic and acidic residues" evidence="1">
    <location>
        <begin position="40"/>
        <end position="58"/>
    </location>
</feature>
<feature type="region of interest" description="Disordered" evidence="1">
    <location>
        <begin position="22"/>
        <end position="58"/>
    </location>
</feature>
<accession>A0A917J814</accession>
<organism evidence="2 3">
    <name type="scientific">Mucilaginibacter galii</name>
    <dbReference type="NCBI Taxonomy" id="2005073"/>
    <lineage>
        <taxon>Bacteria</taxon>
        <taxon>Pseudomonadati</taxon>
        <taxon>Bacteroidota</taxon>
        <taxon>Sphingobacteriia</taxon>
        <taxon>Sphingobacteriales</taxon>
        <taxon>Sphingobacteriaceae</taxon>
        <taxon>Mucilaginibacter</taxon>
    </lineage>
</organism>
<protein>
    <submittedName>
        <fullName evidence="2">Uncharacterized protein</fullName>
    </submittedName>
</protein>
<dbReference type="EMBL" id="BMDO01000003">
    <property type="protein sequence ID" value="GGI50191.1"/>
    <property type="molecule type" value="Genomic_DNA"/>
</dbReference>
<name>A0A917J814_9SPHI</name>
<gene>
    <name evidence="2" type="ORF">GCM10011425_14030</name>
</gene>
<keyword evidence="3" id="KW-1185">Reference proteome</keyword>